<feature type="signal peptide" evidence="3">
    <location>
        <begin position="1"/>
        <end position="25"/>
    </location>
</feature>
<dbReference type="Proteomes" id="UP000244571">
    <property type="component" value="Chromosome"/>
</dbReference>
<name>A0A2R4XPT5_9BURK</name>
<gene>
    <name evidence="5" type="ORF">DBV39_11685</name>
</gene>
<dbReference type="AlphaFoldDB" id="A0A2R4XPT5"/>
<dbReference type="Pfam" id="PF13458">
    <property type="entry name" value="Peripla_BP_6"/>
    <property type="match status" value="1"/>
</dbReference>
<proteinExistence type="inferred from homology"/>
<keyword evidence="2 3" id="KW-0732">Signal</keyword>
<evidence type="ECO:0000256" key="3">
    <source>
        <dbReference type="SAM" id="SignalP"/>
    </source>
</evidence>
<feature type="domain" description="Leucine-binding protein" evidence="4">
    <location>
        <begin position="33"/>
        <end position="369"/>
    </location>
</feature>
<dbReference type="InterPro" id="IPR028081">
    <property type="entry name" value="Leu-bd"/>
</dbReference>
<evidence type="ECO:0000313" key="5">
    <source>
        <dbReference type="EMBL" id="AWB35791.1"/>
    </source>
</evidence>
<comment type="similarity">
    <text evidence="1">Belongs to the leucine-binding protein family.</text>
</comment>
<keyword evidence="6" id="KW-1185">Reference proteome</keyword>
<feature type="chain" id="PRO_5015311848" evidence="3">
    <location>
        <begin position="26"/>
        <end position="406"/>
    </location>
</feature>
<protein>
    <submittedName>
        <fullName evidence="5">ABC transporter permease</fullName>
    </submittedName>
</protein>
<dbReference type="KEGG" id="boz:DBV39_11685"/>
<evidence type="ECO:0000313" key="6">
    <source>
        <dbReference type="Proteomes" id="UP000244571"/>
    </source>
</evidence>
<accession>A0A2R4XPT5</accession>
<dbReference type="EMBL" id="CP028901">
    <property type="protein sequence ID" value="AWB35791.1"/>
    <property type="molecule type" value="Genomic_DNA"/>
</dbReference>
<dbReference type="Gene3D" id="3.40.50.2300">
    <property type="match status" value="2"/>
</dbReference>
<dbReference type="PANTHER" id="PTHR30483:SF6">
    <property type="entry name" value="PERIPLASMIC BINDING PROTEIN OF ABC TRANSPORTER FOR NATURAL AMINO ACIDS"/>
    <property type="match status" value="1"/>
</dbReference>
<dbReference type="CDD" id="cd06327">
    <property type="entry name" value="PBP1_SBP-like"/>
    <property type="match status" value="1"/>
</dbReference>
<dbReference type="InterPro" id="IPR028082">
    <property type="entry name" value="Peripla_BP_I"/>
</dbReference>
<sequence>MNMKKTVISQVVAAATLAASGQVLAQTISDDAVRIGVLTDLSGIYSAVEGPGAVVAAEMAVADFGGKVLGKDIIITTADTQSKADLASSKAREMFERDKVDMIVGNVSTASALAAMEVADQMKKVALVTGAASLPITNERCNPYTVHWVYDTYALAHGTGKAVVETGKKTWFFVTADYAFGHTLQRDTSEVVLASGGEVLGSVAHPIRTTDFASYLFQAQSSGSQVIALANAGGDTIGSIKQAAELGIMGSDQTVVPLLMFISDIQALGLRETQGMNFTVGWYWDFNESNRKFAERFMEKFKGTAPTSVQAGVYSATLNYLKAIESTKTDDSDAVMKYLKSTPIDDGLFKGVIRPDGKFEHDMYLLQVKAPKESKSRNDIASVVRVIPADQATLPLSQSQCKLVKG</sequence>
<evidence type="ECO:0000256" key="1">
    <source>
        <dbReference type="ARBA" id="ARBA00010062"/>
    </source>
</evidence>
<evidence type="ECO:0000259" key="4">
    <source>
        <dbReference type="Pfam" id="PF13458"/>
    </source>
</evidence>
<evidence type="ECO:0000256" key="2">
    <source>
        <dbReference type="ARBA" id="ARBA00022729"/>
    </source>
</evidence>
<reference evidence="5 6" key="1">
    <citation type="submission" date="2018-04" db="EMBL/GenBank/DDBJ databases">
        <title>Bordetella sp. HZ20 isolated from seawater.</title>
        <authorList>
            <person name="Sun C."/>
        </authorList>
    </citation>
    <scope>NUCLEOTIDE SEQUENCE [LARGE SCALE GENOMIC DNA]</scope>
    <source>
        <strain evidence="5 6">HZ20</strain>
    </source>
</reference>
<dbReference type="PANTHER" id="PTHR30483">
    <property type="entry name" value="LEUCINE-SPECIFIC-BINDING PROTEIN"/>
    <property type="match status" value="1"/>
</dbReference>
<dbReference type="SUPFAM" id="SSF53822">
    <property type="entry name" value="Periplasmic binding protein-like I"/>
    <property type="match status" value="1"/>
</dbReference>
<dbReference type="InterPro" id="IPR051010">
    <property type="entry name" value="BCAA_transport"/>
</dbReference>
<organism evidence="5 6">
    <name type="scientific">Orrella marina</name>
    <dbReference type="NCBI Taxonomy" id="2163011"/>
    <lineage>
        <taxon>Bacteria</taxon>
        <taxon>Pseudomonadati</taxon>
        <taxon>Pseudomonadota</taxon>
        <taxon>Betaproteobacteria</taxon>
        <taxon>Burkholderiales</taxon>
        <taxon>Alcaligenaceae</taxon>
        <taxon>Orrella</taxon>
    </lineage>
</organism>
<dbReference type="OrthoDB" id="8887944at2"/>